<protein>
    <submittedName>
        <fullName evidence="1">Uncharacterized protein</fullName>
    </submittedName>
</protein>
<dbReference type="Proteomes" id="UP000003675">
    <property type="component" value="Unassembled WGS sequence"/>
</dbReference>
<comment type="caution">
    <text evidence="1">The sequence shown here is derived from an EMBL/GenBank/DDBJ whole genome shotgun (WGS) entry which is preliminary data.</text>
</comment>
<organism evidence="1 2">
    <name type="scientific">Limosilactobacillus antri DSM 16041</name>
    <dbReference type="NCBI Taxonomy" id="525309"/>
    <lineage>
        <taxon>Bacteria</taxon>
        <taxon>Bacillati</taxon>
        <taxon>Bacillota</taxon>
        <taxon>Bacilli</taxon>
        <taxon>Lactobacillales</taxon>
        <taxon>Lactobacillaceae</taxon>
        <taxon>Limosilactobacillus</taxon>
    </lineage>
</organism>
<evidence type="ECO:0000313" key="1">
    <source>
        <dbReference type="EMBL" id="EEW53073.1"/>
    </source>
</evidence>
<sequence>MFYQGNILKLHPLLSREEATKQFRGKFIKVFQGKYADKFDLVKAPKTTNDRVQLKCKNCGHITYRFVDSILKGKFNKKCEYCQRHKEIPMSPRKTLKRILSCEMVIDYLSNDKAKQRKQVIIKCKCGHKMPASYSRIINKSIRQQCPKCGRNVYK</sequence>
<dbReference type="STRING" id="525309.HMPREF0494_1796"/>
<proteinExistence type="predicted"/>
<dbReference type="EMBL" id="ACLL01000051">
    <property type="protein sequence ID" value="EEW53073.1"/>
    <property type="molecule type" value="Genomic_DNA"/>
</dbReference>
<name>C8P902_9LACO</name>
<reference evidence="1 2" key="1">
    <citation type="submission" date="2009-09" db="EMBL/GenBank/DDBJ databases">
        <authorList>
            <person name="Qin X."/>
            <person name="Bachman B."/>
            <person name="Battles P."/>
            <person name="Bell A."/>
            <person name="Bess C."/>
            <person name="Bickham C."/>
            <person name="Chaboub L."/>
            <person name="Chen D."/>
            <person name="Coyle M."/>
            <person name="Deiros D.R."/>
            <person name="Dinh H."/>
            <person name="Forbes L."/>
            <person name="Fowler G."/>
            <person name="Francisco L."/>
            <person name="Fu Q."/>
            <person name="Gubbala S."/>
            <person name="Hale W."/>
            <person name="Han Y."/>
            <person name="Hemphill L."/>
            <person name="Highlander S.K."/>
            <person name="Hirani K."/>
            <person name="Hogues M."/>
            <person name="Jackson L."/>
            <person name="Jakkamsetti A."/>
            <person name="Javaid M."/>
            <person name="Jiang H."/>
            <person name="Korchina V."/>
            <person name="Kovar C."/>
            <person name="Lara F."/>
            <person name="Lee S."/>
            <person name="Mata R."/>
            <person name="Mathew T."/>
            <person name="Moen C."/>
            <person name="Morales K."/>
            <person name="Munidasa M."/>
            <person name="Nazareth L."/>
            <person name="Ngo R."/>
            <person name="Nguyen L."/>
            <person name="Okwuonu G."/>
            <person name="Ongeri F."/>
            <person name="Patil S."/>
            <person name="Petrosino J."/>
            <person name="Pham C."/>
            <person name="Pham P."/>
            <person name="Pu L.-L."/>
            <person name="Puazo M."/>
            <person name="Raj R."/>
            <person name="Reid J."/>
            <person name="Rouhana J."/>
            <person name="Saada N."/>
            <person name="Shang Y."/>
            <person name="Simmons D."/>
            <person name="Thornton R."/>
            <person name="Warren J."/>
            <person name="Weissenberger G."/>
            <person name="Zhang J."/>
            <person name="Zhang L."/>
            <person name="Zhou C."/>
            <person name="Zhu D."/>
            <person name="Muzny D."/>
            <person name="Worley K."/>
            <person name="Gibbs R."/>
        </authorList>
    </citation>
    <scope>NUCLEOTIDE SEQUENCE [LARGE SCALE GENOMIC DNA]</scope>
    <source>
        <strain evidence="1 2">DSM 16041</strain>
    </source>
</reference>
<evidence type="ECO:0000313" key="2">
    <source>
        <dbReference type="Proteomes" id="UP000003675"/>
    </source>
</evidence>
<dbReference type="AlphaFoldDB" id="C8P902"/>
<dbReference type="HOGENOM" id="CLU_1693221_0_0_9"/>
<gene>
    <name evidence="1" type="ORF">HMPREF0494_1796</name>
</gene>
<accession>C8P902</accession>